<evidence type="ECO:0000313" key="3">
    <source>
        <dbReference type="EMBL" id="ODS30108.1"/>
    </source>
</evidence>
<dbReference type="InterPro" id="IPR017927">
    <property type="entry name" value="FAD-bd_FR_type"/>
</dbReference>
<dbReference type="Gene3D" id="2.10.240.10">
    <property type="entry name" value="Dihydroorotate dehydrogenase, electron transfer subunit"/>
    <property type="match status" value="1"/>
</dbReference>
<dbReference type="Proteomes" id="UP000094056">
    <property type="component" value="Unassembled WGS sequence"/>
</dbReference>
<name>A0A1E3X3B6_9BACT</name>
<dbReference type="PATRIC" id="fig|1872076.5.peg.5741"/>
<dbReference type="SUPFAM" id="SSF52343">
    <property type="entry name" value="Ferredoxin reductase-like, C-terminal NADP-linked domain"/>
    <property type="match status" value="1"/>
</dbReference>
<keyword evidence="3" id="KW-0560">Oxidoreductase</keyword>
<comment type="caution">
    <text evidence="3">The sequence shown here is derived from an EMBL/GenBank/DDBJ whole genome shotgun (WGS) entry which is preliminary data.</text>
</comment>
<dbReference type="InterPro" id="IPR019480">
    <property type="entry name" value="Dihydroorotate_DH_Fe-S-bd"/>
</dbReference>
<sequence length="335" mass="37594">MSEGLYFEQPVMLKIDEIINESDDTKTFMFRHNLNYNIGQFIMVWLPDTDEKPFAVSYHSNDSFGISVLARGKFTRRLHVMRVGEQLGIRGPFGNGFSISSSIKNADRNVCIIGGGCGMASLAVLIERLQPNHNQKGDTNKSGQKHLYSPPSRPAKPFASPTGSFWRGRAQENIKDYSTTPSSPPYKGGEQGVVIILNGATTKSTLLFKNRFKDITLFTDDGSEGRKGYPTDNLEDLHKKHKFNIIYACGPEIMMFKVYEFCKKHNIQCEVSLERYMKCGIGICGQCVCDGQMVCKDGPVFNSHALSVMSDFGKYSLLKSGQRVSIKDYGEWREK</sequence>
<organism evidence="3 4">
    <name type="scientific">Candidatus Scalindua rubra</name>
    <dbReference type="NCBI Taxonomy" id="1872076"/>
    <lineage>
        <taxon>Bacteria</taxon>
        <taxon>Pseudomonadati</taxon>
        <taxon>Planctomycetota</taxon>
        <taxon>Candidatus Brocadiia</taxon>
        <taxon>Candidatus Brocadiales</taxon>
        <taxon>Candidatus Scalinduaceae</taxon>
        <taxon>Candidatus Scalindua</taxon>
    </lineage>
</organism>
<dbReference type="EMBL" id="MAYW01000282">
    <property type="protein sequence ID" value="ODS30108.1"/>
    <property type="molecule type" value="Genomic_DNA"/>
</dbReference>
<proteinExistence type="predicted"/>
<dbReference type="PANTHER" id="PTHR43513:SF3">
    <property type="entry name" value="DIHYDROOROTATE DEHYDROGENASE B (NAD(+)), ELECTRON TRANSFER SUBUNIT-RELATED"/>
    <property type="match status" value="1"/>
</dbReference>
<dbReference type="SUPFAM" id="SSF63380">
    <property type="entry name" value="Riboflavin synthase domain-like"/>
    <property type="match status" value="1"/>
</dbReference>
<dbReference type="AlphaFoldDB" id="A0A1E3X3B6"/>
<feature type="region of interest" description="Disordered" evidence="1">
    <location>
        <begin position="133"/>
        <end position="163"/>
    </location>
</feature>
<dbReference type="Pfam" id="PF00970">
    <property type="entry name" value="FAD_binding_6"/>
    <property type="match status" value="1"/>
</dbReference>
<dbReference type="Pfam" id="PF10418">
    <property type="entry name" value="DHODB_Fe-S_bind"/>
    <property type="match status" value="1"/>
</dbReference>
<accession>A0A1E3X3B6</accession>
<dbReference type="Gene3D" id="2.40.30.10">
    <property type="entry name" value="Translation factors"/>
    <property type="match status" value="1"/>
</dbReference>
<dbReference type="PANTHER" id="PTHR43513">
    <property type="entry name" value="DIHYDROOROTATE DEHYDROGENASE B (NAD(+)), ELECTRON TRANSFER SUBUNIT"/>
    <property type="match status" value="1"/>
</dbReference>
<gene>
    <name evidence="3" type="primary">pyrK</name>
    <name evidence="3" type="ORF">SCARUB_04783</name>
</gene>
<dbReference type="InterPro" id="IPR008333">
    <property type="entry name" value="Cbr1-like_FAD-bd_dom"/>
</dbReference>
<dbReference type="InterPro" id="IPR050353">
    <property type="entry name" value="PyrK_electron_transfer"/>
</dbReference>
<dbReference type="GO" id="GO:1990663">
    <property type="term" value="F:dihydroorotate dehydrogenase (fumarate) activity"/>
    <property type="evidence" value="ECO:0007669"/>
    <property type="project" value="UniProtKB-EC"/>
</dbReference>
<evidence type="ECO:0000256" key="1">
    <source>
        <dbReference type="SAM" id="MobiDB-lite"/>
    </source>
</evidence>
<dbReference type="InterPro" id="IPR017938">
    <property type="entry name" value="Riboflavin_synthase-like_b-brl"/>
</dbReference>
<dbReference type="InterPro" id="IPR037117">
    <property type="entry name" value="Dihydroorotate_DH_ele_sf"/>
</dbReference>
<feature type="domain" description="FAD-binding FR-type" evidence="2">
    <location>
        <begin position="8"/>
        <end position="99"/>
    </location>
</feature>
<reference evidence="3 4" key="1">
    <citation type="submission" date="2016-07" db="EMBL/GenBank/DDBJ databases">
        <title>Draft genome of Scalindua rubra, obtained from a brine-seawater interface in the Red Sea, sheds light on salt adaptation in anammox bacteria.</title>
        <authorList>
            <person name="Speth D.R."/>
            <person name="Lagkouvardos I."/>
            <person name="Wang Y."/>
            <person name="Qian P.-Y."/>
            <person name="Dutilh B.E."/>
            <person name="Jetten M.S."/>
        </authorList>
    </citation>
    <scope>NUCLEOTIDE SEQUENCE [LARGE SCALE GENOMIC DNA]</scope>
    <source>
        <strain evidence="3">BSI-1</strain>
    </source>
</reference>
<dbReference type="EC" id="1.3.98.1" evidence="3"/>
<evidence type="ECO:0000313" key="4">
    <source>
        <dbReference type="Proteomes" id="UP000094056"/>
    </source>
</evidence>
<protein>
    <submittedName>
        <fullName evidence="3">Dihydroorotate oxidase (Dihydroorotate dehydrogenase B) electron-transfer subunit</fullName>
        <ecNumber evidence="3">1.3.98.1</ecNumber>
    </submittedName>
</protein>
<evidence type="ECO:0000259" key="2">
    <source>
        <dbReference type="PROSITE" id="PS51384"/>
    </source>
</evidence>
<dbReference type="Gene3D" id="3.40.50.80">
    <property type="entry name" value="Nucleotide-binding domain of ferredoxin-NADP reductase (FNR) module"/>
    <property type="match status" value="1"/>
</dbReference>
<dbReference type="PROSITE" id="PS51384">
    <property type="entry name" value="FAD_FR"/>
    <property type="match status" value="1"/>
</dbReference>
<dbReference type="InterPro" id="IPR039261">
    <property type="entry name" value="FNR_nucleotide-bd"/>
</dbReference>